<protein>
    <recommendedName>
        <fullName evidence="1">Cysteine-rich CPCC domain-containing protein</fullName>
    </recommendedName>
</protein>
<name>A0A923JIN7_9PSED</name>
<proteinExistence type="predicted"/>
<reference evidence="2" key="1">
    <citation type="journal article" date="2020" name="Microorganisms">
        <title>Reliable Identification of Environmental Pseudomonas Isolates Using the rpoD Gene.</title>
        <authorList>
            <consortium name="The Broad Institute Genome Sequencing Platform"/>
            <person name="Girard L."/>
            <person name="Lood C."/>
            <person name="Rokni-Zadeh H."/>
            <person name="van Noort V."/>
            <person name="Lavigne R."/>
            <person name="De Mot R."/>
        </authorList>
    </citation>
    <scope>NUCLEOTIDE SEQUENCE</scope>
    <source>
        <strain evidence="2">SWRI12</strain>
    </source>
</reference>
<comment type="caution">
    <text evidence="2">The sequence shown here is derived from an EMBL/GenBank/DDBJ whole genome shotgun (WGS) entry which is preliminary data.</text>
</comment>
<dbReference type="Pfam" id="PF14206">
    <property type="entry name" value="Cys_rich_CPCC"/>
    <property type="match status" value="1"/>
</dbReference>
<sequence length="118" mass="14066">MMFTCPCCGYAVFEEHPGSYDICPICFWEDDVFQLYYPHQVDGPNRCSLFEAQVNFVQFGACERTMLKNVRMVSDSDMRDGEWFPLWTRRVAIPDPDSDNQHPQHMKSKYDLYYWLRT</sequence>
<gene>
    <name evidence="2" type="ORF">HU715_01875</name>
</gene>
<dbReference type="EMBL" id="JABWRB010000002">
    <property type="protein sequence ID" value="MBC3388394.1"/>
    <property type="molecule type" value="Genomic_DNA"/>
</dbReference>
<feature type="domain" description="Cysteine-rich CPCC" evidence="1">
    <location>
        <begin position="3"/>
        <end position="75"/>
    </location>
</feature>
<reference evidence="2" key="2">
    <citation type="submission" date="2020-07" db="EMBL/GenBank/DDBJ databases">
        <authorList>
            <person name="Lood C."/>
            <person name="Girard L."/>
        </authorList>
    </citation>
    <scope>NUCLEOTIDE SEQUENCE</scope>
    <source>
        <strain evidence="2">SWRI12</strain>
    </source>
</reference>
<accession>A0A923JIN7</accession>
<dbReference type="AlphaFoldDB" id="A0A923JIN7"/>
<evidence type="ECO:0000313" key="2">
    <source>
        <dbReference type="EMBL" id="MBC3388394.1"/>
    </source>
</evidence>
<dbReference type="InterPro" id="IPR025983">
    <property type="entry name" value="Cys_rich_CPCC"/>
</dbReference>
<evidence type="ECO:0000259" key="1">
    <source>
        <dbReference type="Pfam" id="PF14206"/>
    </source>
</evidence>
<organism evidence="2">
    <name type="scientific">Pseudomonas zanjanensis</name>
    <dbReference type="NCBI Taxonomy" id="2745496"/>
    <lineage>
        <taxon>Bacteria</taxon>
        <taxon>Pseudomonadati</taxon>
        <taxon>Pseudomonadota</taxon>
        <taxon>Gammaproteobacteria</taxon>
        <taxon>Pseudomonadales</taxon>
        <taxon>Pseudomonadaceae</taxon>
        <taxon>Pseudomonas</taxon>
    </lineage>
</organism>